<dbReference type="Gene3D" id="3.80.10.10">
    <property type="entry name" value="Ribonuclease Inhibitor"/>
    <property type="match status" value="1"/>
</dbReference>
<feature type="region of interest" description="Disordered" evidence="1">
    <location>
        <begin position="323"/>
        <end position="342"/>
    </location>
</feature>
<keyword evidence="3" id="KW-1185">Reference proteome</keyword>
<dbReference type="Proteomes" id="UP000474024">
    <property type="component" value="Unassembled WGS sequence"/>
</dbReference>
<name>A0A6L5YSY0_9FIRM</name>
<reference evidence="2 3" key="1">
    <citation type="submission" date="2019-08" db="EMBL/GenBank/DDBJ databases">
        <title>In-depth cultivation of the pig gut microbiome towards novel bacterial diversity and tailored functional studies.</title>
        <authorList>
            <person name="Wylensek D."/>
            <person name="Hitch T.C.A."/>
            <person name="Clavel T."/>
        </authorList>
    </citation>
    <scope>NUCLEOTIDE SEQUENCE [LARGE SCALE GENOMIC DNA]</scope>
    <source>
        <strain evidence="2 3">MUC/MUC-530-WT-4D</strain>
    </source>
</reference>
<dbReference type="AlphaFoldDB" id="A0A6L5YSY0"/>
<accession>A0A6L5YSY0</accession>
<gene>
    <name evidence="2" type="ORF">FYJ75_08510</name>
</gene>
<evidence type="ECO:0000256" key="1">
    <source>
        <dbReference type="SAM" id="MobiDB-lite"/>
    </source>
</evidence>
<dbReference type="RefSeq" id="WP_154430030.1">
    <property type="nucleotide sequence ID" value="NZ_VUNI01000013.1"/>
</dbReference>
<dbReference type="InterPro" id="IPR032675">
    <property type="entry name" value="LRR_dom_sf"/>
</dbReference>
<evidence type="ECO:0000313" key="2">
    <source>
        <dbReference type="EMBL" id="MST75066.1"/>
    </source>
</evidence>
<dbReference type="Pfam" id="PF13306">
    <property type="entry name" value="LRR_5"/>
    <property type="match status" value="1"/>
</dbReference>
<dbReference type="EMBL" id="VUNI01000013">
    <property type="protein sequence ID" value="MST75066.1"/>
    <property type="molecule type" value="Genomic_DNA"/>
</dbReference>
<comment type="caution">
    <text evidence="2">The sequence shown here is derived from an EMBL/GenBank/DDBJ whole genome shotgun (WGS) entry which is preliminary data.</text>
</comment>
<protein>
    <submittedName>
        <fullName evidence="2">Leucine-rich repeat protein</fullName>
    </submittedName>
</protein>
<dbReference type="InterPro" id="IPR026906">
    <property type="entry name" value="LRR_5"/>
</dbReference>
<proteinExistence type="predicted"/>
<sequence>MISAQDNNIYVYEQINNDEIRLLRVWGQYSVLTIPQKIGEQTVTVIGAYCFAPASKLSEELEQECANYLREHALKDSYRTIAGDFLCRIILPDSVRCLESYVFYNCRELEEITAGAALREVNGDALMNCRKLGRLKLRESVDRPTGLSFLLGQITSEIEVVFQKGDVRLVYPEFSESYEEIGPAHIFHLQVEGEGFRARNQFQSGVVDLAGYDQVFENAVRTESAQTLIRMASDRLCYPADIKEAHRLQYEVYLRAHEQEWMRMLVQNQDEETMEAAGKQGLISNQAREYAVQEAAASGWIRGSAALLRGAAQRRSVIAHPDELRPDGIQDAPADVEDEYNF</sequence>
<organism evidence="2 3">
    <name type="scientific">Roseburia porci</name>
    <dbReference type="NCBI Taxonomy" id="2605790"/>
    <lineage>
        <taxon>Bacteria</taxon>
        <taxon>Bacillati</taxon>
        <taxon>Bacillota</taxon>
        <taxon>Clostridia</taxon>
        <taxon>Lachnospirales</taxon>
        <taxon>Lachnospiraceae</taxon>
        <taxon>Roseburia</taxon>
    </lineage>
</organism>
<evidence type="ECO:0000313" key="3">
    <source>
        <dbReference type="Proteomes" id="UP000474024"/>
    </source>
</evidence>